<feature type="transmembrane region" description="Helical" evidence="9">
    <location>
        <begin position="180"/>
        <end position="205"/>
    </location>
</feature>
<feature type="transmembrane region" description="Helical" evidence="9">
    <location>
        <begin position="12"/>
        <end position="32"/>
    </location>
</feature>
<dbReference type="PANTHER" id="PTHR45339">
    <property type="entry name" value="HYBRID SIGNAL TRANSDUCTION HISTIDINE KINASE J"/>
    <property type="match status" value="1"/>
</dbReference>
<keyword evidence="8" id="KW-0175">Coiled coil</keyword>
<dbReference type="SUPFAM" id="SSF47384">
    <property type="entry name" value="Homodimeric domain of signal transducing histidine kinase"/>
    <property type="match status" value="1"/>
</dbReference>
<feature type="domain" description="Histidine kinase" evidence="10">
    <location>
        <begin position="494"/>
        <end position="729"/>
    </location>
</feature>
<dbReference type="InterPro" id="IPR003661">
    <property type="entry name" value="HisK_dim/P_dom"/>
</dbReference>
<dbReference type="Pfam" id="PF00512">
    <property type="entry name" value="HisKA"/>
    <property type="match status" value="1"/>
</dbReference>
<dbReference type="PANTHER" id="PTHR45339:SF1">
    <property type="entry name" value="HYBRID SIGNAL TRANSDUCTION HISTIDINE KINASE J"/>
    <property type="match status" value="1"/>
</dbReference>
<dbReference type="InterPro" id="IPR001789">
    <property type="entry name" value="Sig_transdc_resp-reg_receiver"/>
</dbReference>
<evidence type="ECO:0000313" key="12">
    <source>
        <dbReference type="EMBL" id="MFD2163722.1"/>
    </source>
</evidence>
<dbReference type="InterPro" id="IPR036097">
    <property type="entry name" value="HisK_dim/P_sf"/>
</dbReference>
<dbReference type="Gene3D" id="1.10.287.130">
    <property type="match status" value="1"/>
</dbReference>
<keyword evidence="6" id="KW-0902">Two-component regulatory system</keyword>
<feature type="modified residue" description="4-aspartylphosphate" evidence="7">
    <location>
        <position position="1108"/>
    </location>
</feature>
<dbReference type="Gene3D" id="3.30.565.10">
    <property type="entry name" value="Histidine kinase-like ATPase, C-terminal domain"/>
    <property type="match status" value="1"/>
</dbReference>
<dbReference type="InterPro" id="IPR005467">
    <property type="entry name" value="His_kinase_dom"/>
</dbReference>
<dbReference type="SMART" id="SM00448">
    <property type="entry name" value="REC"/>
    <property type="match status" value="3"/>
</dbReference>
<keyword evidence="9" id="KW-0812">Transmembrane</keyword>
<evidence type="ECO:0000256" key="2">
    <source>
        <dbReference type="ARBA" id="ARBA00012438"/>
    </source>
</evidence>
<evidence type="ECO:0000256" key="7">
    <source>
        <dbReference type="PROSITE-ProRule" id="PRU00169"/>
    </source>
</evidence>
<evidence type="ECO:0000256" key="6">
    <source>
        <dbReference type="ARBA" id="ARBA00023012"/>
    </source>
</evidence>
<dbReference type="InterPro" id="IPR011006">
    <property type="entry name" value="CheY-like_superfamily"/>
</dbReference>
<dbReference type="PRINTS" id="PR00344">
    <property type="entry name" value="BCTRLSENSOR"/>
</dbReference>
<evidence type="ECO:0000256" key="5">
    <source>
        <dbReference type="ARBA" id="ARBA00022777"/>
    </source>
</evidence>
<evidence type="ECO:0000256" key="3">
    <source>
        <dbReference type="ARBA" id="ARBA00022553"/>
    </source>
</evidence>
<protein>
    <recommendedName>
        <fullName evidence="2">histidine kinase</fullName>
        <ecNumber evidence="2">2.7.13.3</ecNumber>
    </recommendedName>
</protein>
<feature type="domain" description="Response regulatory" evidence="11">
    <location>
        <begin position="1058"/>
        <end position="1175"/>
    </location>
</feature>
<dbReference type="InterPro" id="IPR029016">
    <property type="entry name" value="GAF-like_dom_sf"/>
</dbReference>
<dbReference type="SUPFAM" id="SSF55874">
    <property type="entry name" value="ATPase domain of HSP90 chaperone/DNA topoisomerase II/histidine kinase"/>
    <property type="match status" value="1"/>
</dbReference>
<dbReference type="InterPro" id="IPR003594">
    <property type="entry name" value="HATPase_dom"/>
</dbReference>
<keyword evidence="4" id="KW-0808">Transferase</keyword>
<keyword evidence="13" id="KW-1185">Reference proteome</keyword>
<comment type="catalytic activity">
    <reaction evidence="1">
        <text>ATP + protein L-histidine = ADP + protein N-phospho-L-histidine.</text>
        <dbReference type="EC" id="2.7.13.3"/>
    </reaction>
</comment>
<feature type="domain" description="Response regulatory" evidence="11">
    <location>
        <begin position="779"/>
        <end position="893"/>
    </location>
</feature>
<dbReference type="SMART" id="SM00387">
    <property type="entry name" value="HATPase_c"/>
    <property type="match status" value="1"/>
</dbReference>
<dbReference type="SMART" id="SM00388">
    <property type="entry name" value="HisKA"/>
    <property type="match status" value="1"/>
</dbReference>
<feature type="modified residue" description="4-aspartylphosphate" evidence="7">
    <location>
        <position position="828"/>
    </location>
</feature>
<accession>A0ABW4ZQ54</accession>
<gene>
    <name evidence="12" type="ORF">ACFSJU_15030</name>
</gene>
<evidence type="ECO:0000256" key="1">
    <source>
        <dbReference type="ARBA" id="ARBA00000085"/>
    </source>
</evidence>
<reference evidence="13" key="1">
    <citation type="journal article" date="2019" name="Int. J. Syst. Evol. Microbiol.">
        <title>The Global Catalogue of Microorganisms (GCM) 10K type strain sequencing project: providing services to taxonomists for standard genome sequencing and annotation.</title>
        <authorList>
            <consortium name="The Broad Institute Genomics Platform"/>
            <consortium name="The Broad Institute Genome Sequencing Center for Infectious Disease"/>
            <person name="Wu L."/>
            <person name="Ma J."/>
        </authorList>
    </citation>
    <scope>NUCLEOTIDE SEQUENCE [LARGE SCALE GENOMIC DNA]</scope>
    <source>
        <strain evidence="13">KCTC 42217</strain>
    </source>
</reference>
<dbReference type="EMBL" id="JBHUHZ010000002">
    <property type="protein sequence ID" value="MFD2163722.1"/>
    <property type="molecule type" value="Genomic_DNA"/>
</dbReference>
<proteinExistence type="predicted"/>
<evidence type="ECO:0000313" key="13">
    <source>
        <dbReference type="Proteomes" id="UP001597387"/>
    </source>
</evidence>
<dbReference type="Pfam" id="PF00072">
    <property type="entry name" value="Response_reg"/>
    <property type="match status" value="3"/>
</dbReference>
<dbReference type="Pfam" id="PF13185">
    <property type="entry name" value="GAF_2"/>
    <property type="match status" value="1"/>
</dbReference>
<dbReference type="CDD" id="cd17574">
    <property type="entry name" value="REC_OmpR"/>
    <property type="match status" value="1"/>
</dbReference>
<keyword evidence="5" id="KW-0418">Kinase</keyword>
<sequence length="1176" mass="131829">MQKLTFKQLVLTGFAATIGCVFILGISSYLSISDLQDSEKRVSQTEKVLVQTHDVYQHLLDAESSERGYILTDKKDFISRYNYSASLVRPTVDRLRQQVSDNPVQVKNVDSLSFYVSEKLAEMKAIIEAHDKSGINASASLLKTSRAKQQMDMVRLHVSKIEEIERAVLMAQRAENEASAFRTSAIIIGGSLFILCLVILLSSLIRRTFLAQKNIETEMLETHNQLELVSKESDRQNWLLEGAVMMDAAMRGAQTLDERCECIINEMSKYVKADLGAIYIADSRGAALHLRAAYGFPKASGKKTIKVDEGWTGLAVAEKKNLIFNDVPEDYTRVTSGLGDSIPKSIFIQPIFFQDTLKGVIELAFASDVPEDTAPFFDKVVYSIGVSINAAEARVQMQELVEKTQQQAEELETQHEELRATNEELIRKTQLLQVSEEELMVQQEELKQTNAEIEEKAQLLEERNKAIELAKEAIALKAEELELSSKYKSDFLANMSHELRTPLNSILILAKILKENKLQNLSEEQIKYAGVIHNAGSDLLSLINDILDLSKIESGKVDLTIEEVALNEIKVDIEMLFKEVANNKKIKFEYKTESGLPLAINSDRMRVEQVLKNLLSNAFKFTPENGKVSLEVSLADKNHHYYSEQLKDEDISVLAFKVKDSGIGIPEDKQKVIFEAFQQADGSTSRKYGGTGLGLSISRQLANLLGGEIQVESVVNQGSTFTLYLPIASHVRLEGDGEFETSSVTQENIQEAASVIKEEIANLIPAEALKLPDPNKEYTLLIVEDDTYFADILKDYAEDRGFKTLIAYQGDTGFEMAKKHQPDAIVLDIMLPVLDGWSVLKRLKDDSATCDIPVHLMSAKDEKISKAKEEGALGFLRKPVEKEELQGAFDLIIKETGNVKISRVLLVEDQQIQSDNLTMQLKTKNIKVEQSFDGEQTMSILSGDAAFDCIILDLKLPDISGLDLLEKIKADERLVKIPVVINTAMELDKASMTRVLKHTDVMVLKNNKSNDRILDEVNLFMNKIRTNEPVPTKPLPYQVQGKPSSDTTTLEKALKNRSVLVVDDDMRNIFALTSALQEYELNIQIANNGIEALKKLDEFPDTDIVLMDIMMPEMDGYDAMQEIRKQNRFMKLPIIALTAKAMKADREKCIEAGANDYVSKPVDMDKLLSMMRVWLS</sequence>
<dbReference type="Pfam" id="PF05227">
    <property type="entry name" value="CHASE3"/>
    <property type="match status" value="1"/>
</dbReference>
<feature type="domain" description="Response regulatory" evidence="11">
    <location>
        <begin position="903"/>
        <end position="1020"/>
    </location>
</feature>
<keyword evidence="9" id="KW-1133">Transmembrane helix</keyword>
<evidence type="ECO:0000256" key="8">
    <source>
        <dbReference type="SAM" id="Coils"/>
    </source>
</evidence>
<evidence type="ECO:0000259" key="10">
    <source>
        <dbReference type="PROSITE" id="PS50109"/>
    </source>
</evidence>
<feature type="modified residue" description="4-aspartylphosphate" evidence="7">
    <location>
        <position position="953"/>
    </location>
</feature>
<dbReference type="InterPro" id="IPR007891">
    <property type="entry name" value="CHASE3"/>
</dbReference>
<dbReference type="InterPro" id="IPR036890">
    <property type="entry name" value="HATPase_C_sf"/>
</dbReference>
<dbReference type="Pfam" id="PF02518">
    <property type="entry name" value="HATPase_c"/>
    <property type="match status" value="1"/>
</dbReference>
<dbReference type="RefSeq" id="WP_255900361.1">
    <property type="nucleotide sequence ID" value="NZ_JAFMZO010000002.1"/>
</dbReference>
<dbReference type="PROSITE" id="PS50109">
    <property type="entry name" value="HIS_KIN"/>
    <property type="match status" value="1"/>
</dbReference>
<dbReference type="CDD" id="cd16922">
    <property type="entry name" value="HATPase_EvgS-ArcB-TorS-like"/>
    <property type="match status" value="1"/>
</dbReference>
<keyword evidence="9" id="KW-0472">Membrane</keyword>
<dbReference type="SUPFAM" id="SSF55781">
    <property type="entry name" value="GAF domain-like"/>
    <property type="match status" value="1"/>
</dbReference>
<name>A0ABW4ZQ54_9SPHI</name>
<dbReference type="EC" id="2.7.13.3" evidence="2"/>
<dbReference type="Proteomes" id="UP001597387">
    <property type="component" value="Unassembled WGS sequence"/>
</dbReference>
<dbReference type="Gene3D" id="3.30.450.40">
    <property type="match status" value="1"/>
</dbReference>
<feature type="coiled-coil region" evidence="8">
    <location>
        <begin position="390"/>
        <end position="470"/>
    </location>
</feature>
<dbReference type="SMART" id="SM00065">
    <property type="entry name" value="GAF"/>
    <property type="match status" value="1"/>
</dbReference>
<dbReference type="PROSITE" id="PS50110">
    <property type="entry name" value="RESPONSE_REGULATORY"/>
    <property type="match status" value="3"/>
</dbReference>
<evidence type="ECO:0000256" key="9">
    <source>
        <dbReference type="SAM" id="Phobius"/>
    </source>
</evidence>
<dbReference type="InterPro" id="IPR003018">
    <property type="entry name" value="GAF"/>
</dbReference>
<keyword evidence="3 7" id="KW-0597">Phosphoprotein</keyword>
<evidence type="ECO:0000259" key="11">
    <source>
        <dbReference type="PROSITE" id="PS50110"/>
    </source>
</evidence>
<dbReference type="PROSITE" id="PS51257">
    <property type="entry name" value="PROKAR_LIPOPROTEIN"/>
    <property type="match status" value="1"/>
</dbReference>
<organism evidence="12 13">
    <name type="scientific">Paradesertivirga mongoliensis</name>
    <dbReference type="NCBI Taxonomy" id="2100740"/>
    <lineage>
        <taxon>Bacteria</taxon>
        <taxon>Pseudomonadati</taxon>
        <taxon>Bacteroidota</taxon>
        <taxon>Sphingobacteriia</taxon>
        <taxon>Sphingobacteriales</taxon>
        <taxon>Sphingobacteriaceae</taxon>
        <taxon>Paradesertivirga</taxon>
    </lineage>
</organism>
<dbReference type="CDD" id="cd17546">
    <property type="entry name" value="REC_hyHK_CKI1_RcsC-like"/>
    <property type="match status" value="1"/>
</dbReference>
<evidence type="ECO:0000256" key="4">
    <source>
        <dbReference type="ARBA" id="ARBA00022679"/>
    </source>
</evidence>
<dbReference type="CDD" id="cd19410">
    <property type="entry name" value="HK9-like_sensor"/>
    <property type="match status" value="1"/>
</dbReference>
<comment type="caution">
    <text evidence="12">The sequence shown here is derived from an EMBL/GenBank/DDBJ whole genome shotgun (WGS) entry which is preliminary data.</text>
</comment>
<dbReference type="SUPFAM" id="SSF52172">
    <property type="entry name" value="CheY-like"/>
    <property type="match status" value="3"/>
</dbReference>
<dbReference type="InterPro" id="IPR004358">
    <property type="entry name" value="Sig_transdc_His_kin-like_C"/>
</dbReference>
<dbReference type="Gene3D" id="3.40.50.2300">
    <property type="match status" value="3"/>
</dbReference>
<dbReference type="CDD" id="cd00082">
    <property type="entry name" value="HisKA"/>
    <property type="match status" value="1"/>
</dbReference>